<dbReference type="InterPro" id="IPR006203">
    <property type="entry name" value="GHMP_knse_ATP-bd_CS"/>
</dbReference>
<dbReference type="FunFam" id="3.30.230.10:FF:000017">
    <property type="entry name" value="Galactokinase"/>
    <property type="match status" value="1"/>
</dbReference>
<evidence type="ECO:0000256" key="8">
    <source>
        <dbReference type="ARBA" id="ARBA00022842"/>
    </source>
</evidence>
<dbReference type="PRINTS" id="PR00473">
    <property type="entry name" value="GALCTOKINASE"/>
</dbReference>
<evidence type="ECO:0000256" key="9">
    <source>
        <dbReference type="ARBA" id="ARBA00023144"/>
    </source>
</evidence>
<dbReference type="NCBIfam" id="TIGR00131">
    <property type="entry name" value="gal_kin"/>
    <property type="match status" value="1"/>
</dbReference>
<dbReference type="PANTHER" id="PTHR10457:SF7">
    <property type="entry name" value="GALACTOKINASE-RELATED"/>
    <property type="match status" value="1"/>
</dbReference>
<dbReference type="GO" id="GO:0005829">
    <property type="term" value="C:cytosol"/>
    <property type="evidence" value="ECO:0007669"/>
    <property type="project" value="TreeGrafter"/>
</dbReference>
<keyword evidence="7" id="KW-0067">ATP-binding</keyword>
<dbReference type="Pfam" id="PF08544">
    <property type="entry name" value="GHMP_kinases_C"/>
    <property type="match status" value="1"/>
</dbReference>
<keyword evidence="8" id="KW-0460">Magnesium</keyword>
<dbReference type="RefSeq" id="WP_184292246.1">
    <property type="nucleotide sequence ID" value="NZ_JACHJO010000008.1"/>
</dbReference>
<feature type="domain" description="GHMP kinase C-terminal" evidence="13">
    <location>
        <begin position="274"/>
        <end position="354"/>
    </location>
</feature>
<dbReference type="Pfam" id="PF00288">
    <property type="entry name" value="GHMP_kinases_N"/>
    <property type="match status" value="1"/>
</dbReference>
<feature type="domain" description="GHMP kinase N-terminal" evidence="12">
    <location>
        <begin position="90"/>
        <end position="173"/>
    </location>
</feature>
<keyword evidence="9" id="KW-0299">Galactose metabolism</keyword>
<evidence type="ECO:0000256" key="6">
    <source>
        <dbReference type="ARBA" id="ARBA00022777"/>
    </source>
</evidence>
<keyword evidence="4" id="KW-0479">Metal-binding</keyword>
<dbReference type="PRINTS" id="PR00959">
    <property type="entry name" value="MEVGALKINASE"/>
</dbReference>
<evidence type="ECO:0000256" key="10">
    <source>
        <dbReference type="ARBA" id="ARBA00023277"/>
    </source>
</evidence>
<evidence type="ECO:0000256" key="3">
    <source>
        <dbReference type="ARBA" id="ARBA00022679"/>
    </source>
</evidence>
<dbReference type="PROSITE" id="PS00627">
    <property type="entry name" value="GHMP_KINASES_ATP"/>
    <property type="match status" value="1"/>
</dbReference>
<dbReference type="InterPro" id="IPR013750">
    <property type="entry name" value="GHMP_kinase_C_dom"/>
</dbReference>
<evidence type="ECO:0000256" key="7">
    <source>
        <dbReference type="ARBA" id="ARBA00022840"/>
    </source>
</evidence>
<feature type="domain" description="Galactokinase N-terminal" evidence="14">
    <location>
        <begin position="8"/>
        <end position="55"/>
    </location>
</feature>
<keyword evidence="5" id="KW-0547">Nucleotide-binding</keyword>
<dbReference type="Pfam" id="PF10509">
    <property type="entry name" value="GalKase_gal_bdg"/>
    <property type="match status" value="1"/>
</dbReference>
<evidence type="ECO:0000256" key="4">
    <source>
        <dbReference type="ARBA" id="ARBA00022723"/>
    </source>
</evidence>
<dbReference type="SUPFAM" id="SSF55060">
    <property type="entry name" value="GHMP Kinase, C-terminal domain"/>
    <property type="match status" value="1"/>
</dbReference>
<dbReference type="FunFam" id="3.30.70.890:FF:000001">
    <property type="entry name" value="Galactokinase"/>
    <property type="match status" value="1"/>
</dbReference>
<dbReference type="GO" id="GO:0046872">
    <property type="term" value="F:metal ion binding"/>
    <property type="evidence" value="ECO:0007669"/>
    <property type="project" value="UniProtKB-KW"/>
</dbReference>
<dbReference type="InterPro" id="IPR019539">
    <property type="entry name" value="GalKase_N"/>
</dbReference>
<dbReference type="InterPro" id="IPR036554">
    <property type="entry name" value="GHMP_kinase_C_sf"/>
</dbReference>
<name>A0A841IQ93_9ACTN</name>
<evidence type="ECO:0000256" key="1">
    <source>
        <dbReference type="ARBA" id="ARBA00006566"/>
    </source>
</evidence>
<dbReference type="EC" id="2.7.1.6" evidence="11"/>
<evidence type="ECO:0000259" key="12">
    <source>
        <dbReference type="Pfam" id="PF00288"/>
    </source>
</evidence>
<keyword evidence="3 15" id="KW-0808">Transferase</keyword>
<dbReference type="PANTHER" id="PTHR10457">
    <property type="entry name" value="MEVALONATE KINASE/GALACTOKINASE"/>
    <property type="match status" value="1"/>
</dbReference>
<dbReference type="GO" id="GO:0004335">
    <property type="term" value="F:galactokinase activity"/>
    <property type="evidence" value="ECO:0007669"/>
    <property type="project" value="UniProtKB-UniRule"/>
</dbReference>
<dbReference type="Proteomes" id="UP000536604">
    <property type="component" value="Unassembled WGS sequence"/>
</dbReference>
<dbReference type="GO" id="GO:0005524">
    <property type="term" value="F:ATP binding"/>
    <property type="evidence" value="ECO:0007669"/>
    <property type="project" value="UniProtKB-UniRule"/>
</dbReference>
<accession>A0A841IQ93</accession>
<dbReference type="InterPro" id="IPR020568">
    <property type="entry name" value="Ribosomal_Su5_D2-typ_SF"/>
</dbReference>
<dbReference type="SUPFAM" id="SSF54211">
    <property type="entry name" value="Ribosomal protein S5 domain 2-like"/>
    <property type="match status" value="1"/>
</dbReference>
<proteinExistence type="inferred from homology"/>
<protein>
    <recommendedName>
        <fullName evidence="11">Galactokinase</fullName>
        <ecNumber evidence="11">2.7.1.6</ecNumber>
    </recommendedName>
</protein>
<dbReference type="InterPro" id="IPR000705">
    <property type="entry name" value="Galactokinase"/>
</dbReference>
<sequence>MTREAAGFERAFGYPPTGVWRAPGRINLIGEHTDYNDGFVLPLALSRSLTAAAAPRTDGRVRLRSRQADEVLDTGLDRLVPGSVRGWAAYPAGALWAMADAGRPVGGLDLYVDSAIPPGAGLSSSAALVCATLLAAAGDDPPAPEETARLARRAENVFVGVPCGVMDQAAVMLAREGHALFLDTRTLEAEHVPLDLPALGLSLLVVDTRAPHRLVNGAYAERRRTCEEAARALGVSALRDVADPAAALAALPEGAVRRRVRHVLTENARVLEAAALLRRGDVRAVGPLLTASHASLRDDYEVSVAETDTAAAALLDAGALGARITGGGFGGCVIALADADRTDDCARAVRSAFRLGGFPPPALFEAAPSAGASRLA</sequence>
<keyword evidence="10" id="KW-0119">Carbohydrate metabolism</keyword>
<evidence type="ECO:0000259" key="14">
    <source>
        <dbReference type="Pfam" id="PF10509"/>
    </source>
</evidence>
<evidence type="ECO:0000256" key="2">
    <source>
        <dbReference type="ARBA" id="ARBA00022490"/>
    </source>
</evidence>
<dbReference type="InterPro" id="IPR019741">
    <property type="entry name" value="Galactokinase_CS"/>
</dbReference>
<comment type="caution">
    <text evidence="15">The sequence shown here is derived from an EMBL/GenBank/DDBJ whole genome shotgun (WGS) entry which is preliminary data.</text>
</comment>
<dbReference type="InterPro" id="IPR006206">
    <property type="entry name" value="Mevalonate/galactokinase"/>
</dbReference>
<dbReference type="AlphaFoldDB" id="A0A841IQ93"/>
<dbReference type="Gene3D" id="3.30.230.10">
    <property type="match status" value="1"/>
</dbReference>
<evidence type="ECO:0000256" key="11">
    <source>
        <dbReference type="NCBIfam" id="TIGR00131"/>
    </source>
</evidence>
<keyword evidence="2" id="KW-0963">Cytoplasm</keyword>
<evidence type="ECO:0000259" key="13">
    <source>
        <dbReference type="Pfam" id="PF08544"/>
    </source>
</evidence>
<evidence type="ECO:0000313" key="16">
    <source>
        <dbReference type="Proteomes" id="UP000536604"/>
    </source>
</evidence>
<dbReference type="Gene3D" id="3.30.70.890">
    <property type="entry name" value="GHMP kinase, C-terminal domain"/>
    <property type="match status" value="1"/>
</dbReference>
<keyword evidence="16" id="KW-1185">Reference proteome</keyword>
<reference evidence="15 16" key="1">
    <citation type="submission" date="2020-08" db="EMBL/GenBank/DDBJ databases">
        <title>Genomic Encyclopedia of Type Strains, Phase III (KMG-III): the genomes of soil and plant-associated and newly described type strains.</title>
        <authorList>
            <person name="Whitman W."/>
        </authorList>
    </citation>
    <scope>NUCLEOTIDE SEQUENCE [LARGE SCALE GENOMIC DNA]</scope>
    <source>
        <strain evidence="15 16">CECT 8712</strain>
    </source>
</reference>
<comment type="similarity">
    <text evidence="1">Belongs to the GHMP kinase family. GalK subfamily.</text>
</comment>
<dbReference type="InterPro" id="IPR006204">
    <property type="entry name" value="GHMP_kinase_N_dom"/>
</dbReference>
<dbReference type="EMBL" id="JACHJO010000008">
    <property type="protein sequence ID" value="MBB6120833.1"/>
    <property type="molecule type" value="Genomic_DNA"/>
</dbReference>
<dbReference type="PROSITE" id="PS00106">
    <property type="entry name" value="GALACTOKINASE"/>
    <property type="match status" value="1"/>
</dbReference>
<evidence type="ECO:0000313" key="15">
    <source>
        <dbReference type="EMBL" id="MBB6120833.1"/>
    </source>
</evidence>
<keyword evidence="6 15" id="KW-0418">Kinase</keyword>
<organism evidence="15 16">
    <name type="scientific">Nocardiopsis algeriensis</name>
    <dbReference type="NCBI Taxonomy" id="1478215"/>
    <lineage>
        <taxon>Bacteria</taxon>
        <taxon>Bacillati</taxon>
        <taxon>Actinomycetota</taxon>
        <taxon>Actinomycetes</taxon>
        <taxon>Streptosporangiales</taxon>
        <taxon>Nocardiopsidaceae</taxon>
        <taxon>Nocardiopsis</taxon>
    </lineage>
</organism>
<dbReference type="PIRSF" id="PIRSF000530">
    <property type="entry name" value="Galactokinase"/>
    <property type="match status" value="1"/>
</dbReference>
<gene>
    <name evidence="15" type="ORF">FHS13_002794</name>
</gene>
<evidence type="ECO:0000256" key="5">
    <source>
        <dbReference type="ARBA" id="ARBA00022741"/>
    </source>
</evidence>
<dbReference type="GO" id="GO:0006012">
    <property type="term" value="P:galactose metabolic process"/>
    <property type="evidence" value="ECO:0007669"/>
    <property type="project" value="UniProtKB-UniRule"/>
</dbReference>
<dbReference type="InterPro" id="IPR014721">
    <property type="entry name" value="Ribsml_uS5_D2-typ_fold_subgr"/>
</dbReference>